<reference evidence="3" key="1">
    <citation type="journal article" date="2019" name="Int. J. Syst. Evol. Microbiol.">
        <title>The Global Catalogue of Microorganisms (GCM) 10K type strain sequencing project: providing services to taxonomists for standard genome sequencing and annotation.</title>
        <authorList>
            <consortium name="The Broad Institute Genomics Platform"/>
            <consortium name="The Broad Institute Genome Sequencing Center for Infectious Disease"/>
            <person name="Wu L."/>
            <person name="Ma J."/>
        </authorList>
    </citation>
    <scope>NUCLEOTIDE SEQUENCE [LARGE SCALE GENOMIC DNA]</scope>
    <source>
        <strain evidence="3">CGMCC 4.7349</strain>
    </source>
</reference>
<feature type="region of interest" description="Disordered" evidence="1">
    <location>
        <begin position="33"/>
        <end position="95"/>
    </location>
</feature>
<name>A0ABQ2MX39_9ACTN</name>
<evidence type="ECO:0000313" key="2">
    <source>
        <dbReference type="EMBL" id="GGO59499.1"/>
    </source>
</evidence>
<gene>
    <name evidence="2" type="ORF">GCM10012286_81240</name>
</gene>
<protein>
    <submittedName>
        <fullName evidence="2">Uncharacterized protein</fullName>
    </submittedName>
</protein>
<feature type="compositionally biased region" description="Basic and acidic residues" evidence="1">
    <location>
        <begin position="38"/>
        <end position="47"/>
    </location>
</feature>
<dbReference type="Proteomes" id="UP000656881">
    <property type="component" value="Unassembled WGS sequence"/>
</dbReference>
<evidence type="ECO:0000256" key="1">
    <source>
        <dbReference type="SAM" id="MobiDB-lite"/>
    </source>
</evidence>
<sequence>MNLYGGAVAGAAAADIETLAPEPDDLPLQLSRLRRGRHGGDAYDGKGQRAPNVRLPQRLPHGGPSSASHRDPGAVTRVSVSRRLGTGDQGLINAP</sequence>
<comment type="caution">
    <text evidence="2">The sequence shown here is derived from an EMBL/GenBank/DDBJ whole genome shotgun (WGS) entry which is preliminary data.</text>
</comment>
<dbReference type="EMBL" id="BMNG01000028">
    <property type="protein sequence ID" value="GGO59499.1"/>
    <property type="molecule type" value="Genomic_DNA"/>
</dbReference>
<proteinExistence type="predicted"/>
<organism evidence="2 3">
    <name type="scientific">Streptomyces lasiicapitis</name>
    <dbReference type="NCBI Taxonomy" id="1923961"/>
    <lineage>
        <taxon>Bacteria</taxon>
        <taxon>Bacillati</taxon>
        <taxon>Actinomycetota</taxon>
        <taxon>Actinomycetes</taxon>
        <taxon>Kitasatosporales</taxon>
        <taxon>Streptomycetaceae</taxon>
        <taxon>Streptomyces</taxon>
    </lineage>
</organism>
<accession>A0ABQ2MX39</accession>
<evidence type="ECO:0000313" key="3">
    <source>
        <dbReference type="Proteomes" id="UP000656881"/>
    </source>
</evidence>
<keyword evidence="3" id="KW-1185">Reference proteome</keyword>